<dbReference type="HOGENOM" id="CLU_1434324_0_0_1"/>
<keyword evidence="2" id="KW-1185">Reference proteome</keyword>
<comment type="caution">
    <text evidence="1">The sequence shown here is derived from an EMBL/GenBank/DDBJ whole genome shotgun (WGS) entry which is preliminary data.</text>
</comment>
<sequence>MLVDTEFRGVAGTLVLNAELDQKVADEAYIETMPKEAVATMRKAPDEVTILIAQPTNDVHDPLSGSQGKKWLILPVVLFCAITPDMQAGFGIPVVPAQAVYWNISVSDSGCSMSGNVFVSPHLENARCYTQIESGPICLIVFCLPGYSERLCLFIYTLACARKAVPETSYSVATFSQTGENNGVVQLVE</sequence>
<dbReference type="AlphaFoldDB" id="W9WUD4"/>
<accession>W9WUD4</accession>
<reference evidence="1 2" key="1">
    <citation type="submission" date="2013-03" db="EMBL/GenBank/DDBJ databases">
        <title>The Genome Sequence of Cladophialophora psammophila CBS 110553.</title>
        <authorList>
            <consortium name="The Broad Institute Genomics Platform"/>
            <person name="Cuomo C."/>
            <person name="de Hoog S."/>
            <person name="Gorbushina A."/>
            <person name="Walker B."/>
            <person name="Young S.K."/>
            <person name="Zeng Q."/>
            <person name="Gargeya S."/>
            <person name="Fitzgerald M."/>
            <person name="Haas B."/>
            <person name="Abouelleil A."/>
            <person name="Allen A.W."/>
            <person name="Alvarado L."/>
            <person name="Arachchi H.M."/>
            <person name="Berlin A.M."/>
            <person name="Chapman S.B."/>
            <person name="Gainer-Dewar J."/>
            <person name="Goldberg J."/>
            <person name="Griggs A."/>
            <person name="Gujja S."/>
            <person name="Hansen M."/>
            <person name="Howarth C."/>
            <person name="Imamovic A."/>
            <person name="Ireland A."/>
            <person name="Larimer J."/>
            <person name="McCowan C."/>
            <person name="Murphy C."/>
            <person name="Pearson M."/>
            <person name="Poon T.W."/>
            <person name="Priest M."/>
            <person name="Roberts A."/>
            <person name="Saif S."/>
            <person name="Shea T."/>
            <person name="Sisk P."/>
            <person name="Sykes S."/>
            <person name="Wortman J."/>
            <person name="Nusbaum C."/>
            <person name="Birren B."/>
        </authorList>
    </citation>
    <scope>NUCLEOTIDE SEQUENCE [LARGE SCALE GENOMIC DNA]</scope>
    <source>
        <strain evidence="1 2">CBS 110553</strain>
    </source>
</reference>
<dbReference type="RefSeq" id="XP_007744411.1">
    <property type="nucleotide sequence ID" value="XM_007746221.1"/>
</dbReference>
<gene>
    <name evidence="1" type="ORF">A1O5_05622</name>
</gene>
<name>W9WUD4_9EURO</name>
<protein>
    <submittedName>
        <fullName evidence="1">Uncharacterized protein</fullName>
    </submittedName>
</protein>
<dbReference type="GeneID" id="19190338"/>
<evidence type="ECO:0000313" key="2">
    <source>
        <dbReference type="Proteomes" id="UP000019471"/>
    </source>
</evidence>
<dbReference type="EMBL" id="AMGX01000007">
    <property type="protein sequence ID" value="EXJ71812.1"/>
    <property type="molecule type" value="Genomic_DNA"/>
</dbReference>
<proteinExistence type="predicted"/>
<organism evidence="1 2">
    <name type="scientific">Cladophialophora psammophila CBS 110553</name>
    <dbReference type="NCBI Taxonomy" id="1182543"/>
    <lineage>
        <taxon>Eukaryota</taxon>
        <taxon>Fungi</taxon>
        <taxon>Dikarya</taxon>
        <taxon>Ascomycota</taxon>
        <taxon>Pezizomycotina</taxon>
        <taxon>Eurotiomycetes</taxon>
        <taxon>Chaetothyriomycetidae</taxon>
        <taxon>Chaetothyriales</taxon>
        <taxon>Herpotrichiellaceae</taxon>
        <taxon>Cladophialophora</taxon>
    </lineage>
</organism>
<evidence type="ECO:0000313" key="1">
    <source>
        <dbReference type="EMBL" id="EXJ71812.1"/>
    </source>
</evidence>
<dbReference type="Proteomes" id="UP000019471">
    <property type="component" value="Unassembled WGS sequence"/>
</dbReference>